<keyword evidence="2" id="KW-1185">Reference proteome</keyword>
<dbReference type="Pfam" id="PF06356">
    <property type="entry name" value="DUF1064"/>
    <property type="match status" value="1"/>
</dbReference>
<dbReference type="AlphaFoldDB" id="A0A1P8UUP1"/>
<dbReference type="EMBL" id="CP015093">
    <property type="protein sequence ID" value="APZ53117.1"/>
    <property type="molecule type" value="Genomic_DNA"/>
</dbReference>
<evidence type="ECO:0000313" key="1">
    <source>
        <dbReference type="EMBL" id="APZ53117.1"/>
    </source>
</evidence>
<evidence type="ECO:0000313" key="2">
    <source>
        <dbReference type="Proteomes" id="UP000187059"/>
    </source>
</evidence>
<protein>
    <submittedName>
        <fullName evidence="1">Putative DUF1064 protein</fullName>
    </submittedName>
</protein>
<dbReference type="InterPro" id="IPR009414">
    <property type="entry name" value="DUF1064"/>
</dbReference>
<reference evidence="1 2" key="1">
    <citation type="submission" date="2016-04" db="EMBL/GenBank/DDBJ databases">
        <title>Deep-sea bacteria in the southern Pacific.</title>
        <authorList>
            <person name="Tang K."/>
        </authorList>
    </citation>
    <scope>NUCLEOTIDE SEQUENCE [LARGE SCALE GENOMIC DNA]</scope>
    <source>
        <strain evidence="1 2">JLT2014</strain>
    </source>
</reference>
<name>A0A1P8UUP1_9RHOB</name>
<accession>A0A1P8UUP1</accession>
<dbReference type="Proteomes" id="UP000187059">
    <property type="component" value="Chromosome"/>
</dbReference>
<organism evidence="1 2">
    <name type="scientific">Salipiger abyssi</name>
    <dbReference type="NCBI Taxonomy" id="1250539"/>
    <lineage>
        <taxon>Bacteria</taxon>
        <taxon>Pseudomonadati</taxon>
        <taxon>Pseudomonadota</taxon>
        <taxon>Alphaproteobacteria</taxon>
        <taxon>Rhodobacterales</taxon>
        <taxon>Roseobacteraceae</taxon>
        <taxon>Salipiger</taxon>
    </lineage>
</organism>
<dbReference type="KEGG" id="paby:Ga0080574_TMP2783"/>
<dbReference type="STRING" id="1250539.Ga0080574_TMP2783"/>
<sequence length="109" mass="12413">MRGTKRKTVDGITFDSTREANRYAELKLLEKTGDIASLELQPLFELHGKNGPIMTDSGQQQRVYHADFRYIDWRLNGVWVVEDVKGFATDKYKLVRAILAAQGVDIVEV</sequence>
<proteinExistence type="predicted"/>
<gene>
    <name evidence="1" type="ORF">Ga0080574_TMP2783</name>
</gene>